<keyword evidence="2" id="KW-1185">Reference proteome</keyword>
<gene>
    <name evidence="1" type="ORF">ASN18_2009</name>
</gene>
<dbReference type="RefSeq" id="WP_085052616.1">
    <property type="nucleotide sequence ID" value="NZ_LNQR01000070.1"/>
</dbReference>
<sequence length="629" mass="69339">MARTKKYDKLIKDISHPDVSRRRQAATALGETDERALYPLIKLLSDENSAVIDAAMQSILAIGGEAASYMLLPVLRKGAVQRNVALLILKDIGASTVPLLYDLLYDKDDDIRKFALDLLGDIAVGAEIDKILPALKDPNPNVRAAACRTLGLLKAEGAISYIEEALKDEEWVAFSALEALGEIGSAGAVAAIDNVCKIGTSVLQFSALETLGKIHSEDSKKVLIGCLQDTLHRSKDSDYSGMVKKAALKSLVTLGIDPDMEYLGPQLMELFKSGDWEEKMTAVEGLRMVREKRAVEGLLDAAGSIDTSNMDDAEYYEKIKAVVTEIADCDGLLKILGEGRLKSRGEALLVELLGTLHCREAAARLIELLRGSYRDIRRGAAKALVEIADESAVDTLIEALKDDDCHVKKQVVYALRKLGNKKAFYPLLELLDSEKCEDVIDESVKALIGMDSSKFLNGLDFYPKKLKRYIARYASNEEVLLKIALSEDEDLRIAAMKRLSSLHPDENISRMVAARMETALSDPNPEVRKTAILGLAQRGEVSEAMLQALHDMDIWVRIHTIKALAALGGYKYIDQLYTMLKDEEILVVMVTIDAIAELKGMKSHDMITELRSHADETIRARIEETIHSL</sequence>
<dbReference type="SMART" id="SM00567">
    <property type="entry name" value="EZ_HEAT"/>
    <property type="match status" value="11"/>
</dbReference>
<evidence type="ECO:0000313" key="1">
    <source>
        <dbReference type="EMBL" id="KWT84082.1"/>
    </source>
</evidence>
<name>A0ABR5SE60_9BACT</name>
<organism evidence="1 2">
    <name type="scientific">Candidatus Magnetominusculus xianensis</name>
    <dbReference type="NCBI Taxonomy" id="1748249"/>
    <lineage>
        <taxon>Bacteria</taxon>
        <taxon>Pseudomonadati</taxon>
        <taxon>Nitrospirota</taxon>
        <taxon>Nitrospiria</taxon>
        <taxon>Nitrospirales</taxon>
        <taxon>Nitrospiraceae</taxon>
        <taxon>Candidatus Magnetominusculus</taxon>
    </lineage>
</organism>
<dbReference type="EMBL" id="LNQR01000070">
    <property type="protein sequence ID" value="KWT84082.1"/>
    <property type="molecule type" value="Genomic_DNA"/>
</dbReference>
<dbReference type="Proteomes" id="UP000060487">
    <property type="component" value="Unassembled WGS sequence"/>
</dbReference>
<dbReference type="PANTHER" id="PTHR12697">
    <property type="entry name" value="PBS LYASE HEAT-LIKE PROTEIN"/>
    <property type="match status" value="1"/>
</dbReference>
<dbReference type="InterPro" id="IPR011989">
    <property type="entry name" value="ARM-like"/>
</dbReference>
<comment type="caution">
    <text evidence="1">The sequence shown here is derived from an EMBL/GenBank/DDBJ whole genome shotgun (WGS) entry which is preliminary data.</text>
</comment>
<accession>A0ABR5SE60</accession>
<reference evidence="1 2" key="1">
    <citation type="submission" date="2015-11" db="EMBL/GenBank/DDBJ databases">
        <authorList>
            <person name="Lin W."/>
        </authorList>
    </citation>
    <scope>NUCLEOTIDE SEQUENCE [LARGE SCALE GENOMIC DNA]</scope>
    <source>
        <strain evidence="1 2">HCH-1</strain>
    </source>
</reference>
<evidence type="ECO:0000313" key="2">
    <source>
        <dbReference type="Proteomes" id="UP000060487"/>
    </source>
</evidence>
<dbReference type="PANTHER" id="PTHR12697:SF5">
    <property type="entry name" value="DEOXYHYPUSINE HYDROXYLASE"/>
    <property type="match status" value="1"/>
</dbReference>
<protein>
    <submittedName>
        <fullName evidence="1">Oxidoreductase/HEAT repeat-containing protein</fullName>
    </submittedName>
</protein>
<dbReference type="InterPro" id="IPR016024">
    <property type="entry name" value="ARM-type_fold"/>
</dbReference>
<dbReference type="InterPro" id="IPR004155">
    <property type="entry name" value="PBS_lyase_HEAT"/>
</dbReference>
<dbReference type="SUPFAM" id="SSF48371">
    <property type="entry name" value="ARM repeat"/>
    <property type="match status" value="2"/>
</dbReference>
<dbReference type="Gene3D" id="1.25.10.10">
    <property type="entry name" value="Leucine-rich Repeat Variant"/>
    <property type="match status" value="5"/>
</dbReference>
<dbReference type="Pfam" id="PF13646">
    <property type="entry name" value="HEAT_2"/>
    <property type="match status" value="4"/>
</dbReference>
<proteinExistence type="predicted"/>